<comment type="subcellular location">
    <subcellularLocation>
        <location evidence="1">Membrane</location>
        <topology evidence="1">Multi-pass membrane protein</topology>
    </subcellularLocation>
</comment>
<dbReference type="Proteomes" id="UP000823900">
    <property type="component" value="Unassembled WGS sequence"/>
</dbReference>
<evidence type="ECO:0000256" key="2">
    <source>
        <dbReference type="ARBA" id="ARBA00022692"/>
    </source>
</evidence>
<keyword evidence="2 5" id="KW-0812">Transmembrane</keyword>
<accession>A0A9D2KNW2</accession>
<evidence type="ECO:0000259" key="7">
    <source>
        <dbReference type="Pfam" id="PF12773"/>
    </source>
</evidence>
<evidence type="ECO:0000259" key="6">
    <source>
        <dbReference type="Pfam" id="PF05154"/>
    </source>
</evidence>
<proteinExistence type="predicted"/>
<feature type="domain" description="DZANK-type" evidence="7">
    <location>
        <begin position="3"/>
        <end position="49"/>
    </location>
</feature>
<dbReference type="AlphaFoldDB" id="A0A9D2KNW2"/>
<organism evidence="8 9">
    <name type="scientific">Candidatus Lachnoclostridium stercoravium</name>
    <dbReference type="NCBI Taxonomy" id="2838633"/>
    <lineage>
        <taxon>Bacteria</taxon>
        <taxon>Bacillati</taxon>
        <taxon>Bacillota</taxon>
        <taxon>Clostridia</taxon>
        <taxon>Lachnospirales</taxon>
        <taxon>Lachnospiraceae</taxon>
    </lineage>
</organism>
<evidence type="ECO:0000256" key="1">
    <source>
        <dbReference type="ARBA" id="ARBA00004141"/>
    </source>
</evidence>
<evidence type="ECO:0000313" key="9">
    <source>
        <dbReference type="Proteomes" id="UP000823900"/>
    </source>
</evidence>
<feature type="transmembrane region" description="Helical" evidence="5">
    <location>
        <begin position="67"/>
        <end position="88"/>
    </location>
</feature>
<dbReference type="InterPro" id="IPR007829">
    <property type="entry name" value="TM2"/>
</dbReference>
<dbReference type="GO" id="GO:0016020">
    <property type="term" value="C:membrane"/>
    <property type="evidence" value="ECO:0007669"/>
    <property type="project" value="UniProtKB-SubCell"/>
</dbReference>
<name>A0A9D2KNW2_9FIRM</name>
<evidence type="ECO:0000256" key="4">
    <source>
        <dbReference type="ARBA" id="ARBA00023136"/>
    </source>
</evidence>
<dbReference type="InterPro" id="IPR025874">
    <property type="entry name" value="DZR"/>
</dbReference>
<evidence type="ECO:0000256" key="3">
    <source>
        <dbReference type="ARBA" id="ARBA00022989"/>
    </source>
</evidence>
<evidence type="ECO:0000313" key="8">
    <source>
        <dbReference type="EMBL" id="HJA71993.1"/>
    </source>
</evidence>
<feature type="transmembrane region" description="Helical" evidence="5">
    <location>
        <begin position="94"/>
        <end position="119"/>
    </location>
</feature>
<dbReference type="EMBL" id="DWZA01000091">
    <property type="protein sequence ID" value="HJA71993.1"/>
    <property type="molecule type" value="Genomic_DNA"/>
</dbReference>
<dbReference type="Pfam" id="PF05154">
    <property type="entry name" value="TM2"/>
    <property type="match status" value="1"/>
</dbReference>
<protein>
    <submittedName>
        <fullName evidence="8">TM2 domain-containing protein</fullName>
    </submittedName>
</protein>
<feature type="domain" description="TM2" evidence="6">
    <location>
        <begin position="63"/>
        <end position="115"/>
    </location>
</feature>
<sequence length="140" mass="14628">MFCRNCGNMMGNNAVVCVNCGAAKGSGNSYCPNCGKETNPNAAFCLNCGCALTNTNIVVGENAKSKLVAGLLAIFLGGLGIHNFYLGYNQKGVIQLLITLLGSCLFFIGPIVTGIWALIEAIFIFTGKINVDGNGNPLKD</sequence>
<evidence type="ECO:0000256" key="5">
    <source>
        <dbReference type="SAM" id="Phobius"/>
    </source>
</evidence>
<reference evidence="8" key="1">
    <citation type="journal article" date="2021" name="PeerJ">
        <title>Extensive microbial diversity within the chicken gut microbiome revealed by metagenomics and culture.</title>
        <authorList>
            <person name="Gilroy R."/>
            <person name="Ravi A."/>
            <person name="Getino M."/>
            <person name="Pursley I."/>
            <person name="Horton D.L."/>
            <person name="Alikhan N.F."/>
            <person name="Baker D."/>
            <person name="Gharbi K."/>
            <person name="Hall N."/>
            <person name="Watson M."/>
            <person name="Adriaenssens E.M."/>
            <person name="Foster-Nyarko E."/>
            <person name="Jarju S."/>
            <person name="Secka A."/>
            <person name="Antonio M."/>
            <person name="Oren A."/>
            <person name="Chaudhuri R.R."/>
            <person name="La Ragione R."/>
            <person name="Hildebrand F."/>
            <person name="Pallen M.J."/>
        </authorList>
    </citation>
    <scope>NUCLEOTIDE SEQUENCE</scope>
    <source>
        <strain evidence="8">CHK178-16964</strain>
    </source>
</reference>
<keyword evidence="4 5" id="KW-0472">Membrane</keyword>
<reference evidence="8" key="2">
    <citation type="submission" date="2021-04" db="EMBL/GenBank/DDBJ databases">
        <authorList>
            <person name="Gilroy R."/>
        </authorList>
    </citation>
    <scope>NUCLEOTIDE SEQUENCE</scope>
    <source>
        <strain evidence="8">CHK178-16964</strain>
    </source>
</reference>
<keyword evidence="3 5" id="KW-1133">Transmembrane helix</keyword>
<dbReference type="Pfam" id="PF12773">
    <property type="entry name" value="DZR"/>
    <property type="match status" value="1"/>
</dbReference>
<comment type="caution">
    <text evidence="8">The sequence shown here is derived from an EMBL/GenBank/DDBJ whole genome shotgun (WGS) entry which is preliminary data.</text>
</comment>
<gene>
    <name evidence="8" type="ORF">IAA07_10555</name>
</gene>